<dbReference type="InterPro" id="IPR013078">
    <property type="entry name" value="His_Pase_superF_clade-1"/>
</dbReference>
<feature type="site" description="Transition state stabilizer" evidence="1">
    <location>
        <position position="157"/>
    </location>
</feature>
<organism evidence="2 3">
    <name type="scientific">Roseomonas indoligenes</name>
    <dbReference type="NCBI Taxonomy" id="2820811"/>
    <lineage>
        <taxon>Bacteria</taxon>
        <taxon>Pseudomonadati</taxon>
        <taxon>Pseudomonadota</taxon>
        <taxon>Alphaproteobacteria</taxon>
        <taxon>Acetobacterales</taxon>
        <taxon>Roseomonadaceae</taxon>
        <taxon>Roseomonas</taxon>
    </lineage>
</organism>
<dbReference type="Proteomes" id="UP000677537">
    <property type="component" value="Unassembled WGS sequence"/>
</dbReference>
<dbReference type="InterPro" id="IPR050275">
    <property type="entry name" value="PGM_Phosphatase"/>
</dbReference>
<evidence type="ECO:0000256" key="1">
    <source>
        <dbReference type="PIRSR" id="PIRSR613078-3"/>
    </source>
</evidence>
<proteinExistence type="predicted"/>
<gene>
    <name evidence="2" type="ORF">J5Y10_01435</name>
</gene>
<dbReference type="InterPro" id="IPR029033">
    <property type="entry name" value="His_PPase_superfam"/>
</dbReference>
<dbReference type="PANTHER" id="PTHR48100">
    <property type="entry name" value="BROAD-SPECIFICITY PHOSPHATASE YOR283W-RELATED"/>
    <property type="match status" value="1"/>
</dbReference>
<evidence type="ECO:0000313" key="2">
    <source>
        <dbReference type="EMBL" id="MBP0491435.1"/>
    </source>
</evidence>
<dbReference type="AlphaFoldDB" id="A0A940MX99"/>
<dbReference type="EMBL" id="JAGIZA010000001">
    <property type="protein sequence ID" value="MBP0491435.1"/>
    <property type="molecule type" value="Genomic_DNA"/>
</dbReference>
<accession>A0A940MX99</accession>
<dbReference type="GO" id="GO:0005737">
    <property type="term" value="C:cytoplasm"/>
    <property type="evidence" value="ECO:0007669"/>
    <property type="project" value="TreeGrafter"/>
</dbReference>
<dbReference type="Pfam" id="PF00300">
    <property type="entry name" value="His_Phos_1"/>
    <property type="match status" value="1"/>
</dbReference>
<dbReference type="Gene3D" id="3.40.50.1240">
    <property type="entry name" value="Phosphoglycerate mutase-like"/>
    <property type="match status" value="1"/>
</dbReference>
<dbReference type="SUPFAM" id="SSF53254">
    <property type="entry name" value="Phosphoglycerate mutase-like"/>
    <property type="match status" value="1"/>
</dbReference>
<dbReference type="CDD" id="cd07067">
    <property type="entry name" value="HP_PGM_like"/>
    <property type="match status" value="1"/>
</dbReference>
<dbReference type="RefSeq" id="WP_209369894.1">
    <property type="nucleotide sequence ID" value="NZ_JAGIZA010000001.1"/>
</dbReference>
<dbReference type="PANTHER" id="PTHR48100:SF1">
    <property type="entry name" value="HISTIDINE PHOSPHATASE FAMILY PROTEIN-RELATED"/>
    <property type="match status" value="1"/>
</dbReference>
<dbReference type="SMART" id="SM00855">
    <property type="entry name" value="PGAM"/>
    <property type="match status" value="1"/>
</dbReference>
<sequence length="212" mass="22970">MPDTTRIFLIRHALVEPAARLTVYGSMDVALCQETLARERPAHAWLAARLPAAARWYCTPLARTRATAMAVFAAGYPEAELTELPHFVEQFLGEWQGMTHEGFTAALRDPPHPFWNHGADERPPGGESLSDVVARVGPTLEAVAAENRGGDAVIIAHGGSIRAALAHACGLSPYQALQFSVKNLSLTRLEKENGHWRVGGVNEEPPMPQPPG</sequence>
<keyword evidence="3" id="KW-1185">Reference proteome</keyword>
<comment type="caution">
    <text evidence="2">The sequence shown here is derived from an EMBL/GenBank/DDBJ whole genome shotgun (WGS) entry which is preliminary data.</text>
</comment>
<name>A0A940MX99_9PROT</name>
<reference evidence="2" key="1">
    <citation type="submission" date="2021-03" db="EMBL/GenBank/DDBJ databases">
        <authorList>
            <person name="So Y."/>
        </authorList>
    </citation>
    <scope>NUCLEOTIDE SEQUENCE</scope>
    <source>
        <strain evidence="2">SG15</strain>
    </source>
</reference>
<dbReference type="GO" id="GO:0016791">
    <property type="term" value="F:phosphatase activity"/>
    <property type="evidence" value="ECO:0007669"/>
    <property type="project" value="TreeGrafter"/>
</dbReference>
<protein>
    <submittedName>
        <fullName evidence="2">Histidine phosphatase family protein</fullName>
    </submittedName>
</protein>
<evidence type="ECO:0000313" key="3">
    <source>
        <dbReference type="Proteomes" id="UP000677537"/>
    </source>
</evidence>